<dbReference type="InterPro" id="IPR043129">
    <property type="entry name" value="ATPase_NBD"/>
</dbReference>
<protein>
    <submittedName>
        <fullName evidence="3">ROK family transcriptional regulator</fullName>
    </submittedName>
</protein>
<proteinExistence type="inferred from homology"/>
<comment type="caution">
    <text evidence="3">The sequence shown here is derived from an EMBL/GenBank/DDBJ whole genome shotgun (WGS) entry which is preliminary data.</text>
</comment>
<dbReference type="PANTHER" id="PTHR18964:SF149">
    <property type="entry name" value="BIFUNCTIONAL UDP-N-ACETYLGLUCOSAMINE 2-EPIMERASE_N-ACETYLMANNOSAMINE KINASE"/>
    <property type="match status" value="1"/>
</dbReference>
<feature type="domain" description="HTH marR-type" evidence="2">
    <location>
        <begin position="29"/>
        <end position="69"/>
    </location>
</feature>
<name>A0ABS9HA35_9ACTN</name>
<comment type="similarity">
    <text evidence="1">Belongs to the ROK (NagC/XylR) family.</text>
</comment>
<dbReference type="SUPFAM" id="SSF46785">
    <property type="entry name" value="Winged helix' DNA-binding domain"/>
    <property type="match status" value="1"/>
</dbReference>
<accession>A0ABS9HA35</accession>
<keyword evidence="4" id="KW-1185">Reference proteome</keyword>
<reference evidence="3 4" key="1">
    <citation type="submission" date="2022-01" db="EMBL/GenBank/DDBJ databases">
        <title>Nocardioides sp. nov., an actinomycete isolated from mining soil.</title>
        <authorList>
            <person name="Liu L."/>
        </authorList>
    </citation>
    <scope>NUCLEOTIDE SEQUENCE [LARGE SCALE GENOMIC DNA]</scope>
    <source>
        <strain evidence="3 4">KLBMP 9356</strain>
    </source>
</reference>
<sequence>MSNPVVSPGLMTPDHRIAHPDVRRSNLGLVLRHLRDHGPRSRAALATELGMTRSTISTLVSELLERGLVSDGQLVQSGIGRPSITVELDGRTVAGIGAEVNVNHVSTMATDLRGDVLEENRVPLDARSMDAESVLMCLADLVRTTVARLERRGATVAGMTVGVAGLYDQTRDVLTHGPNLGWYDVPVGELLRRELGTAYPIMIDNEGNLAAAAEATPGDPLRQDILVLHGEVGVGGGIVSGGRLLRGSHGYAGEFGHMIVEEDGRECGCGRHGCWETVIGLGAVLEGAADADDAVRAPAMALDDRLAELNRRADLGDERTLASLDAAGAWIGTGVAILANALNPAAVVLTGYYAAVGHHMRPAIERGLRAGVLAPDAGGTRVELSSLGFRAAVRGGATAALEPVFTDPTLVARTMPTSA</sequence>
<organism evidence="3 4">
    <name type="scientific">Nocardioides potassii</name>
    <dbReference type="NCBI Taxonomy" id="2911371"/>
    <lineage>
        <taxon>Bacteria</taxon>
        <taxon>Bacillati</taxon>
        <taxon>Actinomycetota</taxon>
        <taxon>Actinomycetes</taxon>
        <taxon>Propionibacteriales</taxon>
        <taxon>Nocardioidaceae</taxon>
        <taxon>Nocardioides</taxon>
    </lineage>
</organism>
<dbReference type="SUPFAM" id="SSF53067">
    <property type="entry name" value="Actin-like ATPase domain"/>
    <property type="match status" value="2"/>
</dbReference>
<dbReference type="EMBL" id="JAKJHZ010000005">
    <property type="protein sequence ID" value="MCF6376868.1"/>
    <property type="molecule type" value="Genomic_DNA"/>
</dbReference>
<dbReference type="InterPro" id="IPR000600">
    <property type="entry name" value="ROK"/>
</dbReference>
<dbReference type="PANTHER" id="PTHR18964">
    <property type="entry name" value="ROK (REPRESSOR, ORF, KINASE) FAMILY"/>
    <property type="match status" value="1"/>
</dbReference>
<dbReference type="Pfam" id="PF12802">
    <property type="entry name" value="MarR_2"/>
    <property type="match status" value="1"/>
</dbReference>
<dbReference type="InterPro" id="IPR000835">
    <property type="entry name" value="HTH_MarR-typ"/>
</dbReference>
<evidence type="ECO:0000313" key="4">
    <source>
        <dbReference type="Proteomes" id="UP001201161"/>
    </source>
</evidence>
<dbReference type="Pfam" id="PF00480">
    <property type="entry name" value="ROK"/>
    <property type="match status" value="1"/>
</dbReference>
<dbReference type="RefSeq" id="WP_236399669.1">
    <property type="nucleotide sequence ID" value="NZ_JAKJHZ010000005.1"/>
</dbReference>
<dbReference type="Gene3D" id="3.30.420.40">
    <property type="match status" value="2"/>
</dbReference>
<gene>
    <name evidence="3" type="ORF">L2K70_04560</name>
</gene>
<dbReference type="InterPro" id="IPR036390">
    <property type="entry name" value="WH_DNA-bd_sf"/>
</dbReference>
<dbReference type="Proteomes" id="UP001201161">
    <property type="component" value="Unassembled WGS sequence"/>
</dbReference>
<evidence type="ECO:0000259" key="2">
    <source>
        <dbReference type="Pfam" id="PF12802"/>
    </source>
</evidence>
<dbReference type="InterPro" id="IPR036388">
    <property type="entry name" value="WH-like_DNA-bd_sf"/>
</dbReference>
<dbReference type="Gene3D" id="1.10.10.10">
    <property type="entry name" value="Winged helix-like DNA-binding domain superfamily/Winged helix DNA-binding domain"/>
    <property type="match status" value="1"/>
</dbReference>
<evidence type="ECO:0000256" key="1">
    <source>
        <dbReference type="ARBA" id="ARBA00006479"/>
    </source>
</evidence>
<evidence type="ECO:0000313" key="3">
    <source>
        <dbReference type="EMBL" id="MCF6376868.1"/>
    </source>
</evidence>